<proteinExistence type="inferred from homology"/>
<dbReference type="GO" id="GO:0046872">
    <property type="term" value="F:metal ion binding"/>
    <property type="evidence" value="ECO:0007669"/>
    <property type="project" value="UniProtKB-KW"/>
</dbReference>
<feature type="transmembrane region" description="Helical" evidence="7">
    <location>
        <begin position="92"/>
        <end position="115"/>
    </location>
</feature>
<evidence type="ECO:0000256" key="5">
    <source>
        <dbReference type="ARBA" id="ARBA00023136"/>
    </source>
</evidence>
<organism evidence="8 9">
    <name type="scientific">Bugula neritina</name>
    <name type="common">Brown bryozoan</name>
    <name type="synonym">Sertularia neritina</name>
    <dbReference type="NCBI Taxonomy" id="10212"/>
    <lineage>
        <taxon>Eukaryota</taxon>
        <taxon>Metazoa</taxon>
        <taxon>Spiralia</taxon>
        <taxon>Lophotrochozoa</taxon>
        <taxon>Bryozoa</taxon>
        <taxon>Gymnolaemata</taxon>
        <taxon>Cheilostomatida</taxon>
        <taxon>Flustrina</taxon>
        <taxon>Buguloidea</taxon>
        <taxon>Bugulidae</taxon>
        <taxon>Bugula</taxon>
    </lineage>
</organism>
<accession>A0A7J7IZE4</accession>
<name>A0A7J7IZE4_BUGNE</name>
<evidence type="ECO:0000256" key="6">
    <source>
        <dbReference type="PIRSR" id="PIRSR604254-1"/>
    </source>
</evidence>
<evidence type="ECO:0000256" key="4">
    <source>
        <dbReference type="ARBA" id="ARBA00022989"/>
    </source>
</evidence>
<feature type="transmembrane region" description="Helical" evidence="7">
    <location>
        <begin position="160"/>
        <end position="179"/>
    </location>
</feature>
<keyword evidence="4 7" id="KW-1133">Transmembrane helix</keyword>
<reference evidence="8" key="1">
    <citation type="submission" date="2020-06" db="EMBL/GenBank/DDBJ databases">
        <title>Draft genome of Bugula neritina, a colonial animal packing powerful symbionts and potential medicines.</title>
        <authorList>
            <person name="Rayko M."/>
        </authorList>
    </citation>
    <scope>NUCLEOTIDE SEQUENCE [LARGE SCALE GENOMIC DNA]</scope>
    <source>
        <strain evidence="8">Kwan_BN1</strain>
    </source>
</reference>
<feature type="transmembrane region" description="Helical" evidence="7">
    <location>
        <begin position="63"/>
        <end position="80"/>
    </location>
</feature>
<dbReference type="Pfam" id="PF03006">
    <property type="entry name" value="HlyIII"/>
    <property type="match status" value="1"/>
</dbReference>
<evidence type="ECO:0000256" key="1">
    <source>
        <dbReference type="ARBA" id="ARBA00004141"/>
    </source>
</evidence>
<dbReference type="GO" id="GO:0038023">
    <property type="term" value="F:signaling receptor activity"/>
    <property type="evidence" value="ECO:0007669"/>
    <property type="project" value="TreeGrafter"/>
</dbReference>
<comment type="caution">
    <text evidence="8">The sequence shown here is derived from an EMBL/GenBank/DDBJ whole genome shotgun (WGS) entry which is preliminary data.</text>
</comment>
<evidence type="ECO:0000256" key="3">
    <source>
        <dbReference type="ARBA" id="ARBA00022692"/>
    </source>
</evidence>
<feature type="binding site" evidence="6">
    <location>
        <position position="112"/>
    </location>
    <ligand>
        <name>Zn(2+)</name>
        <dbReference type="ChEBI" id="CHEBI:29105"/>
    </ligand>
</feature>
<evidence type="ECO:0000256" key="2">
    <source>
        <dbReference type="ARBA" id="ARBA00007018"/>
    </source>
</evidence>
<sequence length="254" mass="29466">MIDIDLLYVCSLKMVLCIYEDTLDEKDVPLELREIGIRKGYRRQNLSFLSCFRSLFTLHNETFNVWTHLISFGFYVYYSLTQPLDLWLPENQSILCILITCCLFPLGSALAHLFMSMSPVIRHICFFIDYASISLYAFGAGTVNKIYALPKLWRGGLFEAHYLQAMFLNCVLTVIVACHTRFLPRTRSMTLLRLAAFSMPYLYGMLPCIYRVLYCGEDNSCEGASYYAKHFFDTIFTVSFYGGHIPEVFFPWPF</sequence>
<evidence type="ECO:0000256" key="7">
    <source>
        <dbReference type="SAM" id="Phobius"/>
    </source>
</evidence>
<keyword evidence="6" id="KW-0862">Zinc</keyword>
<evidence type="ECO:0000313" key="8">
    <source>
        <dbReference type="EMBL" id="KAF6019272.1"/>
    </source>
</evidence>
<dbReference type="OrthoDB" id="535992at2759"/>
<dbReference type="Proteomes" id="UP000593567">
    <property type="component" value="Unassembled WGS sequence"/>
</dbReference>
<evidence type="ECO:0000313" key="9">
    <source>
        <dbReference type="Proteomes" id="UP000593567"/>
    </source>
</evidence>
<dbReference type="EMBL" id="VXIV02003244">
    <property type="protein sequence ID" value="KAF6019272.1"/>
    <property type="molecule type" value="Genomic_DNA"/>
</dbReference>
<protein>
    <submittedName>
        <fullName evidence="8">PAQR5</fullName>
    </submittedName>
</protein>
<gene>
    <name evidence="8" type="ORF">EB796_022417</name>
</gene>
<dbReference type="PANTHER" id="PTHR20855">
    <property type="entry name" value="ADIPOR/PROGESTIN RECEPTOR-RELATED"/>
    <property type="match status" value="1"/>
</dbReference>
<keyword evidence="3 7" id="KW-0812">Transmembrane</keyword>
<feature type="transmembrane region" description="Helical" evidence="7">
    <location>
        <begin position="127"/>
        <end position="148"/>
    </location>
</feature>
<dbReference type="InterPro" id="IPR004254">
    <property type="entry name" value="AdipoR/HlyIII-related"/>
</dbReference>
<dbReference type="GO" id="GO:0016020">
    <property type="term" value="C:membrane"/>
    <property type="evidence" value="ECO:0007669"/>
    <property type="project" value="UniProtKB-SubCell"/>
</dbReference>
<dbReference type="AlphaFoldDB" id="A0A7J7IZE4"/>
<dbReference type="PANTHER" id="PTHR20855:SF143">
    <property type="entry name" value="MEMBRANE PROGESTIN RECEPTOR EPSILON"/>
    <property type="match status" value="1"/>
</dbReference>
<keyword evidence="5 7" id="KW-0472">Membrane</keyword>
<keyword evidence="9" id="KW-1185">Reference proteome</keyword>
<keyword evidence="6" id="KW-0479">Metal-binding</keyword>
<feature type="transmembrane region" description="Helical" evidence="7">
    <location>
        <begin position="191"/>
        <end position="213"/>
    </location>
</feature>
<comment type="subcellular location">
    <subcellularLocation>
        <location evidence="1">Membrane</location>
        <topology evidence="1">Multi-pass membrane protein</topology>
    </subcellularLocation>
</comment>
<comment type="similarity">
    <text evidence="2">Belongs to the ADIPOR family.</text>
</comment>